<dbReference type="EMBL" id="CP019699">
    <property type="protein sequence ID" value="AQS56179.1"/>
    <property type="molecule type" value="Genomic_DNA"/>
</dbReference>
<reference evidence="2 3" key="1">
    <citation type="journal article" date="2015" name="Int. J. Syst. Evol. Microbiol.">
        <title>Novibacillus thermophilus gen. nov., sp. nov., a Gram-staining-negative and moderately thermophilic member of the family Thermoactinomycetaceae.</title>
        <authorList>
            <person name="Yang G."/>
            <person name="Chen J."/>
            <person name="Zhou S."/>
        </authorList>
    </citation>
    <scope>NUCLEOTIDE SEQUENCE [LARGE SCALE GENOMIC DNA]</scope>
    <source>
        <strain evidence="2 3">SG-1</strain>
    </source>
</reference>
<dbReference type="AlphaFoldDB" id="A0A1U9K7Z1"/>
<dbReference type="RefSeq" id="WP_077720040.1">
    <property type="nucleotide sequence ID" value="NZ_CP019699.1"/>
</dbReference>
<feature type="domain" description="Xylose isomerase-like TIM barrel" evidence="1">
    <location>
        <begin position="32"/>
        <end position="273"/>
    </location>
</feature>
<evidence type="ECO:0000259" key="1">
    <source>
        <dbReference type="Pfam" id="PF01261"/>
    </source>
</evidence>
<evidence type="ECO:0000313" key="3">
    <source>
        <dbReference type="Proteomes" id="UP000188603"/>
    </source>
</evidence>
<dbReference type="InterPro" id="IPR036237">
    <property type="entry name" value="Xyl_isomerase-like_sf"/>
</dbReference>
<dbReference type="Proteomes" id="UP000188603">
    <property type="component" value="Chromosome"/>
</dbReference>
<dbReference type="InterPro" id="IPR013022">
    <property type="entry name" value="Xyl_isomerase-like_TIM-brl"/>
</dbReference>
<dbReference type="Gene3D" id="3.20.20.150">
    <property type="entry name" value="Divalent-metal-dependent TIM barrel enzymes"/>
    <property type="match status" value="1"/>
</dbReference>
<evidence type="ECO:0000313" key="2">
    <source>
        <dbReference type="EMBL" id="AQS56179.1"/>
    </source>
</evidence>
<dbReference type="STRING" id="1471761.B0W44_10800"/>
<keyword evidence="3" id="KW-1185">Reference proteome</keyword>
<organism evidence="2 3">
    <name type="scientific">Novibacillus thermophilus</name>
    <dbReference type="NCBI Taxonomy" id="1471761"/>
    <lineage>
        <taxon>Bacteria</taxon>
        <taxon>Bacillati</taxon>
        <taxon>Bacillota</taxon>
        <taxon>Bacilli</taxon>
        <taxon>Bacillales</taxon>
        <taxon>Thermoactinomycetaceae</taxon>
        <taxon>Novibacillus</taxon>
    </lineage>
</organism>
<dbReference type="InterPro" id="IPR030823">
    <property type="entry name" value="IolE/MocC"/>
</dbReference>
<dbReference type="KEGG" id="ntr:B0W44_10800"/>
<protein>
    <submittedName>
        <fullName evidence="2">Myo-inosose-2 dehydratase</fullName>
    </submittedName>
</protein>
<gene>
    <name evidence="2" type="ORF">B0W44_10800</name>
</gene>
<dbReference type="PANTHER" id="PTHR12110:SF41">
    <property type="entry name" value="INOSOSE DEHYDRATASE"/>
    <property type="match status" value="1"/>
</dbReference>
<sequence>MNVKLGISAINWLNEDRHLFKDLYTGEEVLSEMSKLGFEGTEMSRAFPRSVHELKALLSSKGLSLASGWKSVLFSDPSRRQTEMKAYREHVDFLKAMGCKHVVTCEIRNQFTGPDRSKMVSLSDEEWKYMVDGLHEAGRYCRENGMELVYHFHGETVVETPEEIHKLVEMTDPEHVHLLYDTGHAYYGGSDPLELLKTYYDRIRYIHLKDVRQDVLNWTRLYRVKFSHAVKKGIFTVPGDGCIDFIPIFQKLIERQYEGWLVIEAEQNPLTANPFAYAFKGKQYIEEVIEKVRQQTDLSD</sequence>
<dbReference type="OrthoDB" id="9779184at2"/>
<name>A0A1U9K7Z1_9BACL</name>
<accession>A0A1U9K7Z1</accession>
<dbReference type="SUPFAM" id="SSF51658">
    <property type="entry name" value="Xylose isomerase-like"/>
    <property type="match status" value="1"/>
</dbReference>
<dbReference type="Pfam" id="PF01261">
    <property type="entry name" value="AP_endonuc_2"/>
    <property type="match status" value="1"/>
</dbReference>
<proteinExistence type="predicted"/>
<dbReference type="NCBIfam" id="TIGR04379">
    <property type="entry name" value="myo_inos_iolE"/>
    <property type="match status" value="1"/>
</dbReference>
<dbReference type="InterPro" id="IPR050312">
    <property type="entry name" value="IolE/XylAMocC-like"/>
</dbReference>
<dbReference type="PANTHER" id="PTHR12110">
    <property type="entry name" value="HYDROXYPYRUVATE ISOMERASE"/>
    <property type="match status" value="1"/>
</dbReference>